<reference evidence="4" key="1">
    <citation type="submission" date="2007-11" db="EMBL/GenBank/DDBJ databases">
        <title>Complete genome sequence of Clostridium phytofermentans ISDg.</title>
        <authorList>
            <person name="Leschine S.B."/>
            <person name="Warnick T.A."/>
            <person name="Blanchard J.L."/>
            <person name="Schnell D.J."/>
            <person name="Petit E.L."/>
            <person name="LaTouf W.G."/>
            <person name="Copeland A."/>
            <person name="Lucas S."/>
            <person name="Lapidus A."/>
            <person name="Barry K."/>
            <person name="Glavina del Rio T."/>
            <person name="Dalin E."/>
            <person name="Tice H."/>
            <person name="Pitluck S."/>
            <person name="Kiss H."/>
            <person name="Brettin T."/>
            <person name="Bruce D."/>
            <person name="Detter J.C."/>
            <person name="Han C."/>
            <person name="Kuske C."/>
            <person name="Schmutz J."/>
            <person name="Larimer F."/>
            <person name="Land M."/>
            <person name="Hauser L."/>
            <person name="Kyrpides N."/>
            <person name="Kim E.A."/>
            <person name="Richardson P."/>
        </authorList>
    </citation>
    <scope>NUCLEOTIDE SEQUENCE [LARGE SCALE GENOMIC DNA]</scope>
    <source>
        <strain evidence="4">ATCC 700394 / DSM 18823 / ISDg</strain>
    </source>
</reference>
<dbReference type="KEGG" id="cpy:Cphy_2992"/>
<evidence type="ECO:0000313" key="3">
    <source>
        <dbReference type="EMBL" id="ABX43349.1"/>
    </source>
</evidence>
<dbReference type="Pfam" id="PF04014">
    <property type="entry name" value="MazE_antitoxin"/>
    <property type="match status" value="1"/>
</dbReference>
<dbReference type="SUPFAM" id="SSF89447">
    <property type="entry name" value="AbrB/MazE/MraZ-like"/>
    <property type="match status" value="1"/>
</dbReference>
<dbReference type="Gene3D" id="2.10.260.10">
    <property type="match status" value="1"/>
</dbReference>
<dbReference type="eggNOG" id="COG2002">
    <property type="taxonomic scope" value="Bacteria"/>
</dbReference>
<dbReference type="AlphaFoldDB" id="A9KQ37"/>
<dbReference type="GO" id="GO:0003677">
    <property type="term" value="F:DNA binding"/>
    <property type="evidence" value="ECO:0007669"/>
    <property type="project" value="UniProtKB-UniRule"/>
</dbReference>
<evidence type="ECO:0000256" key="1">
    <source>
        <dbReference type="PROSITE-ProRule" id="PRU01076"/>
    </source>
</evidence>
<protein>
    <submittedName>
        <fullName evidence="3">Transcriptional regulator, AbrB family</fullName>
    </submittedName>
</protein>
<accession>A9KQ37</accession>
<dbReference type="InterPro" id="IPR037914">
    <property type="entry name" value="SpoVT-AbrB_sf"/>
</dbReference>
<evidence type="ECO:0000259" key="2">
    <source>
        <dbReference type="PROSITE" id="PS51740"/>
    </source>
</evidence>
<keyword evidence="4" id="KW-1185">Reference proteome</keyword>
<dbReference type="InterPro" id="IPR052731">
    <property type="entry name" value="B_subtilis_Trans_State_Reg"/>
</dbReference>
<dbReference type="PANTHER" id="PTHR36432">
    <property type="match status" value="1"/>
</dbReference>
<dbReference type="SMART" id="SM00966">
    <property type="entry name" value="SpoVT_AbrB"/>
    <property type="match status" value="1"/>
</dbReference>
<feature type="domain" description="SpoVT-AbrB" evidence="2">
    <location>
        <begin position="5"/>
        <end position="50"/>
    </location>
</feature>
<dbReference type="PANTHER" id="PTHR36432:SF1">
    <property type="entry name" value="STAGE V SPORULATION PROTEIN T"/>
    <property type="match status" value="1"/>
</dbReference>
<dbReference type="Proteomes" id="UP000000370">
    <property type="component" value="Chromosome"/>
</dbReference>
<dbReference type="NCBIfam" id="TIGR01439">
    <property type="entry name" value="lp_hng_hel_AbrB"/>
    <property type="match status" value="1"/>
</dbReference>
<gene>
    <name evidence="3" type="ordered locus">Cphy_2992</name>
</gene>
<dbReference type="PROSITE" id="PS51740">
    <property type="entry name" value="SPOVT_ABRB"/>
    <property type="match status" value="1"/>
</dbReference>
<dbReference type="OrthoDB" id="9782993at2"/>
<dbReference type="STRING" id="357809.Cphy_2992"/>
<dbReference type="InterPro" id="IPR007159">
    <property type="entry name" value="SpoVT-AbrB_dom"/>
</dbReference>
<keyword evidence="1" id="KW-0238">DNA-binding</keyword>
<dbReference type="RefSeq" id="WP_012201000.1">
    <property type="nucleotide sequence ID" value="NC_010001.1"/>
</dbReference>
<name>A9KQ37_LACP7</name>
<evidence type="ECO:0000313" key="4">
    <source>
        <dbReference type="Proteomes" id="UP000000370"/>
    </source>
</evidence>
<sequence>MKNTGIVRHIDGLGRIVLPMEMRKLQDIKEGDPLEIYVDYDSIVLKKHQDECTCRVCGQKLGKEKRMVTLNDITLCTECIKWFNDEI</sequence>
<dbReference type="HOGENOM" id="CLU_158484_0_1_9"/>
<proteinExistence type="predicted"/>
<dbReference type="EMBL" id="CP000885">
    <property type="protein sequence ID" value="ABX43349.1"/>
    <property type="molecule type" value="Genomic_DNA"/>
</dbReference>
<organism evidence="3 4">
    <name type="scientific">Lachnoclostridium phytofermentans (strain ATCC 700394 / DSM 18823 / ISDg)</name>
    <name type="common">Clostridium phytofermentans</name>
    <dbReference type="NCBI Taxonomy" id="357809"/>
    <lineage>
        <taxon>Bacteria</taxon>
        <taxon>Bacillati</taxon>
        <taxon>Bacillota</taxon>
        <taxon>Clostridia</taxon>
        <taxon>Lachnospirales</taxon>
        <taxon>Lachnospiraceae</taxon>
    </lineage>
</organism>